<gene>
    <name evidence="2" type="ORF">THAOC_10868</name>
</gene>
<sequence>MEKDLRLKTIVRTKFTKVSTISTSLNVEDKVQYASDGGHPVFQSTIRAIDPSRLTIVLSDNSELKATDRVLRTEKRSSYTTCVASTPGRRIPQVREQTRSDEIAGFRRRREGRSNPTVTATLSTSPHPLHPAIQTNKQNEVFQLQLVSVLAFALESGAEFEEHAHEASLTEDTKDVGGTGVAEETGKSGRILKAWGGGLRGRGGGGRGGGGRGRGRGDAAKAEDAAAGGGG</sequence>
<evidence type="ECO:0000256" key="1">
    <source>
        <dbReference type="SAM" id="MobiDB-lite"/>
    </source>
</evidence>
<feature type="compositionally biased region" description="Gly residues" evidence="1">
    <location>
        <begin position="195"/>
        <end position="212"/>
    </location>
</feature>
<protein>
    <submittedName>
        <fullName evidence="2">Uncharacterized protein</fullName>
    </submittedName>
</protein>
<feature type="compositionally biased region" description="Basic and acidic residues" evidence="1">
    <location>
        <begin position="163"/>
        <end position="175"/>
    </location>
</feature>
<evidence type="ECO:0000313" key="2">
    <source>
        <dbReference type="EMBL" id="EJK68005.1"/>
    </source>
</evidence>
<evidence type="ECO:0000313" key="3">
    <source>
        <dbReference type="Proteomes" id="UP000266841"/>
    </source>
</evidence>
<accession>K0SRI0</accession>
<feature type="compositionally biased region" description="Polar residues" evidence="1">
    <location>
        <begin position="114"/>
        <end position="126"/>
    </location>
</feature>
<dbReference type="EMBL" id="AGNL01012224">
    <property type="protein sequence ID" value="EJK68005.1"/>
    <property type="molecule type" value="Genomic_DNA"/>
</dbReference>
<dbReference type="Proteomes" id="UP000266841">
    <property type="component" value="Unassembled WGS sequence"/>
</dbReference>
<reference evidence="2 3" key="1">
    <citation type="journal article" date="2012" name="Genome Biol.">
        <title>Genome and low-iron response of an oceanic diatom adapted to chronic iron limitation.</title>
        <authorList>
            <person name="Lommer M."/>
            <person name="Specht M."/>
            <person name="Roy A.S."/>
            <person name="Kraemer L."/>
            <person name="Andreson R."/>
            <person name="Gutowska M.A."/>
            <person name="Wolf J."/>
            <person name="Bergner S.V."/>
            <person name="Schilhabel M.B."/>
            <person name="Klostermeier U.C."/>
            <person name="Beiko R.G."/>
            <person name="Rosenstiel P."/>
            <person name="Hippler M."/>
            <person name="Laroche J."/>
        </authorList>
    </citation>
    <scope>NUCLEOTIDE SEQUENCE [LARGE SCALE GENOMIC DNA]</scope>
    <source>
        <strain evidence="2 3">CCMP1005</strain>
    </source>
</reference>
<proteinExistence type="predicted"/>
<name>K0SRI0_THAOC</name>
<keyword evidence="3" id="KW-1185">Reference proteome</keyword>
<feature type="region of interest" description="Disordered" evidence="1">
    <location>
        <begin position="107"/>
        <end position="129"/>
    </location>
</feature>
<organism evidence="2 3">
    <name type="scientific">Thalassiosira oceanica</name>
    <name type="common">Marine diatom</name>
    <dbReference type="NCBI Taxonomy" id="159749"/>
    <lineage>
        <taxon>Eukaryota</taxon>
        <taxon>Sar</taxon>
        <taxon>Stramenopiles</taxon>
        <taxon>Ochrophyta</taxon>
        <taxon>Bacillariophyta</taxon>
        <taxon>Coscinodiscophyceae</taxon>
        <taxon>Thalassiosirophycidae</taxon>
        <taxon>Thalassiosirales</taxon>
        <taxon>Thalassiosiraceae</taxon>
        <taxon>Thalassiosira</taxon>
    </lineage>
</organism>
<dbReference type="AlphaFoldDB" id="K0SRI0"/>
<feature type="compositionally biased region" description="Basic and acidic residues" evidence="1">
    <location>
        <begin position="215"/>
        <end position="224"/>
    </location>
</feature>
<comment type="caution">
    <text evidence="2">The sequence shown here is derived from an EMBL/GenBank/DDBJ whole genome shotgun (WGS) entry which is preliminary data.</text>
</comment>
<feature type="region of interest" description="Disordered" evidence="1">
    <location>
        <begin position="163"/>
        <end position="231"/>
    </location>
</feature>